<accession>A0A1H6F608</accession>
<dbReference type="GO" id="GO:0051536">
    <property type="term" value="F:iron-sulfur cluster binding"/>
    <property type="evidence" value="ECO:0007669"/>
    <property type="project" value="UniProtKB-KW"/>
</dbReference>
<evidence type="ECO:0000313" key="6">
    <source>
        <dbReference type="Proteomes" id="UP000236724"/>
    </source>
</evidence>
<feature type="domain" description="4Fe-4S ferredoxin-type" evidence="4">
    <location>
        <begin position="538"/>
        <end position="567"/>
    </location>
</feature>
<dbReference type="Pfam" id="PF07992">
    <property type="entry name" value="Pyr_redox_2"/>
    <property type="match status" value="1"/>
</dbReference>
<evidence type="ECO:0000313" key="5">
    <source>
        <dbReference type="EMBL" id="SEH04414.1"/>
    </source>
</evidence>
<keyword evidence="5" id="KW-0560">Oxidoreductase</keyword>
<keyword evidence="3" id="KW-0411">Iron-sulfur</keyword>
<dbReference type="Pfam" id="PF00037">
    <property type="entry name" value="Fer4"/>
    <property type="match status" value="1"/>
</dbReference>
<dbReference type="PANTHER" id="PTHR42783:SF3">
    <property type="entry name" value="GLUTAMATE SYNTHASE [NADPH] SMALL CHAIN-RELATED"/>
    <property type="match status" value="1"/>
</dbReference>
<dbReference type="InterPro" id="IPR028261">
    <property type="entry name" value="DPD_II"/>
</dbReference>
<gene>
    <name evidence="5" type="primary">gltD_1</name>
    <name evidence="5" type="ORF">MBHS_00260</name>
</gene>
<dbReference type="PROSITE" id="PS00198">
    <property type="entry name" value="4FE4S_FER_1"/>
    <property type="match status" value="1"/>
</dbReference>
<dbReference type="AlphaFoldDB" id="A0A1H6F608"/>
<dbReference type="Gene3D" id="1.10.1060.10">
    <property type="entry name" value="Alpha-helical ferredoxin"/>
    <property type="match status" value="1"/>
</dbReference>
<dbReference type="Gene3D" id="3.30.70.20">
    <property type="match status" value="1"/>
</dbReference>
<dbReference type="InterPro" id="IPR009051">
    <property type="entry name" value="Helical_ferredxn"/>
</dbReference>
<dbReference type="PRINTS" id="PR00419">
    <property type="entry name" value="ADXRDTASE"/>
</dbReference>
<dbReference type="EMBL" id="FMSV02000051">
    <property type="protein sequence ID" value="SEH04414.1"/>
    <property type="molecule type" value="Genomic_DNA"/>
</dbReference>
<dbReference type="InterPro" id="IPR017900">
    <property type="entry name" value="4Fe4S_Fe_S_CS"/>
</dbReference>
<dbReference type="SUPFAM" id="SSF51971">
    <property type="entry name" value="Nucleotide-binding domain"/>
    <property type="match status" value="1"/>
</dbReference>
<keyword evidence="1" id="KW-0479">Metal-binding</keyword>
<dbReference type="InterPro" id="IPR036188">
    <property type="entry name" value="FAD/NAD-bd_sf"/>
</dbReference>
<dbReference type="GO" id="GO:0046872">
    <property type="term" value="F:metal ion binding"/>
    <property type="evidence" value="ECO:0007669"/>
    <property type="project" value="UniProtKB-KW"/>
</dbReference>
<evidence type="ECO:0000259" key="4">
    <source>
        <dbReference type="PROSITE" id="PS51379"/>
    </source>
</evidence>
<dbReference type="RefSeq" id="WP_103918482.1">
    <property type="nucleotide sequence ID" value="NZ_FMSV02000051.1"/>
</dbReference>
<dbReference type="EC" id="1.4.1.13" evidence="5"/>
<dbReference type="Pfam" id="PF14691">
    <property type="entry name" value="Fer4_20"/>
    <property type="match status" value="1"/>
</dbReference>
<dbReference type="SUPFAM" id="SSF46548">
    <property type="entry name" value="alpha-helical ferredoxin"/>
    <property type="match status" value="1"/>
</dbReference>
<dbReference type="OrthoDB" id="9803192at2"/>
<dbReference type="PROSITE" id="PS51379">
    <property type="entry name" value="4FE4S_FER_2"/>
    <property type="match status" value="1"/>
</dbReference>
<name>A0A1H6F608_9GAMM</name>
<dbReference type="SUPFAM" id="SSF54862">
    <property type="entry name" value="4Fe-4S ferredoxins"/>
    <property type="match status" value="1"/>
</dbReference>
<dbReference type="Gene3D" id="3.50.50.60">
    <property type="entry name" value="FAD/NAD(P)-binding domain"/>
    <property type="match status" value="2"/>
</dbReference>
<dbReference type="Proteomes" id="UP000236724">
    <property type="component" value="Unassembled WGS sequence"/>
</dbReference>
<dbReference type="InterPro" id="IPR017896">
    <property type="entry name" value="4Fe4S_Fe-S-bd"/>
</dbReference>
<keyword evidence="2" id="KW-0408">Iron</keyword>
<protein>
    <submittedName>
        <fullName evidence="5">Glutamate synthase [NADPH] small chain</fullName>
        <ecNumber evidence="5">1.4.1.13</ecNumber>
    </submittedName>
</protein>
<sequence length="568" mass="61646">MTILTRAAYAEPGTALNFKTGTWRVQKPVHQHTPAPCHIACPAGEDAQAYIAQVQAGNLQAAWETLVSVNPLPAITGRVCPHFCESACNRKDLDEAIAIHAIERFLGDEAMNQNWAYPVSEPAADAPEIAIVGAGPAGLSAAYHLLRAGYRSVIFDENPEAGGTLRSALPPYRLPRSVLELEIQRLLDLPGIRFEPLTKLGRDISLDELKNNYPAVFIGVGAQKAQEWSIDGATPSDLHSGLDLIREWVSIGTLPTPKSVAVVGAGNTAVDLSRIMKRAGVEEVHLISHKPIPGPGIPASEAMPAIPREVHEALEEGVHIHEYRGIRRLILRGEKVTGVELVHMKKLKQPNGRLRRVAFSGTETILNVEQVIPAIGQVMEHNGLESILEAGLSHFDTDEWGHILNQSNAYKTCFSGGDARYGSGTVTEAVGDARRAAIAIAAMLEDKNLPATPKAEPLSFSQLNLNYYAQASRIAEPALPVAEREEESEITRSLDLVSINKEAKRCFSCGNCLACDNCWTLCPDSAVLKTRDVAFDGSQYVFDYDYCKGCGLCAEECPCGYISMQEDL</sequence>
<evidence type="ECO:0000256" key="2">
    <source>
        <dbReference type="ARBA" id="ARBA00023004"/>
    </source>
</evidence>
<evidence type="ECO:0000256" key="1">
    <source>
        <dbReference type="ARBA" id="ARBA00022723"/>
    </source>
</evidence>
<keyword evidence="6" id="KW-1185">Reference proteome</keyword>
<dbReference type="InterPro" id="IPR023753">
    <property type="entry name" value="FAD/NAD-binding_dom"/>
</dbReference>
<proteinExistence type="predicted"/>
<dbReference type="GO" id="GO:0004355">
    <property type="term" value="F:glutamate synthase (NADPH) activity"/>
    <property type="evidence" value="ECO:0007669"/>
    <property type="project" value="UniProtKB-EC"/>
</dbReference>
<dbReference type="PANTHER" id="PTHR42783">
    <property type="entry name" value="GLUTAMATE SYNTHASE [NADPH] SMALL CHAIN"/>
    <property type="match status" value="1"/>
</dbReference>
<evidence type="ECO:0000256" key="3">
    <source>
        <dbReference type="ARBA" id="ARBA00023014"/>
    </source>
</evidence>
<reference evidence="5 6" key="1">
    <citation type="submission" date="2016-10" db="EMBL/GenBank/DDBJ databases">
        <authorList>
            <person name="de Groot N.N."/>
        </authorList>
    </citation>
    <scope>NUCLEOTIDE SEQUENCE [LARGE SCALE GENOMIC DNA]</scope>
    <source>
        <strain evidence="5">MBHS1</strain>
    </source>
</reference>
<organism evidence="5 6">
    <name type="scientific">Candidatus Venteria ishoeyi</name>
    <dbReference type="NCBI Taxonomy" id="1899563"/>
    <lineage>
        <taxon>Bacteria</taxon>
        <taxon>Pseudomonadati</taxon>
        <taxon>Pseudomonadota</taxon>
        <taxon>Gammaproteobacteria</taxon>
        <taxon>Thiotrichales</taxon>
        <taxon>Thiotrichaceae</taxon>
        <taxon>Venteria</taxon>
    </lineage>
</organism>